<dbReference type="AlphaFoldDB" id="H6BZ44"/>
<reference evidence="3" key="1">
    <citation type="submission" date="2011-07" db="EMBL/GenBank/DDBJ databases">
        <title>The Genome Sequence of Exophiala (Wangiella) dermatitidis NIH/UT8656.</title>
        <authorList>
            <consortium name="The Broad Institute Genome Sequencing Platform"/>
            <person name="Cuomo C."/>
            <person name="Wang Z."/>
            <person name="Hunicke-Smith S."/>
            <person name="Szanislo P.J."/>
            <person name="Earl A."/>
            <person name="Young S.K."/>
            <person name="Zeng Q."/>
            <person name="Gargeya S."/>
            <person name="Fitzgerald M."/>
            <person name="Haas B."/>
            <person name="Abouelleil A."/>
            <person name="Alvarado L."/>
            <person name="Arachchi H.M."/>
            <person name="Berlin A."/>
            <person name="Brown A."/>
            <person name="Chapman S.B."/>
            <person name="Chen Z."/>
            <person name="Dunbar C."/>
            <person name="Freedman E."/>
            <person name="Gearin G."/>
            <person name="Gellesch M."/>
            <person name="Goldberg J."/>
            <person name="Griggs A."/>
            <person name="Gujja S."/>
            <person name="Heiman D."/>
            <person name="Howarth C."/>
            <person name="Larson L."/>
            <person name="Lui A."/>
            <person name="MacDonald P.J.P."/>
            <person name="Montmayeur A."/>
            <person name="Murphy C."/>
            <person name="Neiman D."/>
            <person name="Pearson M."/>
            <person name="Priest M."/>
            <person name="Roberts A."/>
            <person name="Saif S."/>
            <person name="Shea T."/>
            <person name="Shenoy N."/>
            <person name="Sisk P."/>
            <person name="Stolte C."/>
            <person name="Sykes S."/>
            <person name="Wortman J."/>
            <person name="Nusbaum C."/>
            <person name="Birren B."/>
        </authorList>
    </citation>
    <scope>NUCLEOTIDE SEQUENCE</scope>
    <source>
        <strain evidence="3">NIH/UT8656</strain>
    </source>
</reference>
<accession>H6BZ44</accession>
<dbReference type="Proteomes" id="UP000007304">
    <property type="component" value="Unassembled WGS sequence"/>
</dbReference>
<dbReference type="GO" id="GO:0005829">
    <property type="term" value="C:cytosol"/>
    <property type="evidence" value="ECO:0007669"/>
    <property type="project" value="TreeGrafter"/>
</dbReference>
<sequence length="804" mass="89702">MADPTSDQILQVCELTQVDELSARVLLRKSNNDVNTAVNAFYEDPVGSVKDALPTNEWQYQDNIPFADDSSAGGMPAVGRPPSRVDNTRPLLDLSGEHAKASQNTAHTLKEQEDMNDHALQRAMAESLRQNLPAQENGVTGTGTHFGPAVRDYYDPSNWAMTTFSTSREVVDHPPPSKRRRVGDEPAFLRGSKETDYLGPLLTIYHSIPLAREALLMASLKVHNYGYDENWWSGSTNENTKALATDSTLQIDKDECNLLAEVQCLMAFLDHTNRAYGSVDALADLQAVRGTQGEVCYLRWLTAWTNTALHQAPQEPLTQVFTTTAMKNPGVSDSPPQARSLCYVQAPTNRFPGETIVHVLDQTVWNDDMGNLDDVWIDHCADVFTVQIHDPQSSGEGGLDLTVDPLWFPDRYMYECREVMQRIRKQLQLVRREIEQCANIQRRCEVYKLPDNRVLKVREVLDAAAKTASIAQGQESAAIGLSTDLMSSKANSLAQTDVEQIRSDLNNIVQRIEQKVQSLEQRKTELLEKSRQIALQLTHPTPESPNLPNRKYTLQGVSTKSDIVYVRLPNKDLIQLSEDQDSSDAEYQWWRCSWQQHSNQSLSASTTVMGPVTQAQADRAQTQHDHDEDSSQPYSVRRVNEGEVLDAAKNEHSSVLLVYASENALRFKGSDLSRPLRFFVDRDNQSFAEELRQEADPMPDVIGGAPVEPDFEDVPLIDQTGYSSSTREFTPMSTSTPGRDEDGQPSPKRVREDLGNPTFAEQPPSYEESVGKPEMQEKGGSKIGLYAEQLLQKYGSDGNPGTTG</sequence>
<dbReference type="VEuPathDB" id="FungiDB:HMPREF1120_04971"/>
<dbReference type="RefSeq" id="XP_009157368.1">
    <property type="nucleotide sequence ID" value="XM_009159120.1"/>
</dbReference>
<evidence type="ECO:0000313" key="4">
    <source>
        <dbReference type="Proteomes" id="UP000007304"/>
    </source>
</evidence>
<evidence type="ECO:0000313" key="3">
    <source>
        <dbReference type="EMBL" id="EHY56907.1"/>
    </source>
</evidence>
<dbReference type="GO" id="GO:0016579">
    <property type="term" value="P:protein deubiquitination"/>
    <property type="evidence" value="ECO:0007669"/>
    <property type="project" value="TreeGrafter"/>
</dbReference>
<evidence type="ECO:0000256" key="1">
    <source>
        <dbReference type="SAM" id="Coils"/>
    </source>
</evidence>
<gene>
    <name evidence="3" type="ORF">HMPREF1120_04971</name>
</gene>
<dbReference type="InterPro" id="IPR055335">
    <property type="entry name" value="Ucp6/RUP1"/>
</dbReference>
<feature type="compositionally biased region" description="Basic and acidic residues" evidence="2">
    <location>
        <begin position="769"/>
        <end position="780"/>
    </location>
</feature>
<evidence type="ECO:0000256" key="2">
    <source>
        <dbReference type="SAM" id="MobiDB-lite"/>
    </source>
</evidence>
<dbReference type="HOGENOM" id="CLU_005620_0_0_1"/>
<keyword evidence="4" id="KW-1185">Reference proteome</keyword>
<dbReference type="InParanoid" id="H6BZ44"/>
<dbReference type="OrthoDB" id="4489171at2759"/>
<dbReference type="PANTHER" id="PTHR39597">
    <property type="entry name" value="UBA DOMAIN-CONTAINING PROTEIN RUP1"/>
    <property type="match status" value="1"/>
</dbReference>
<keyword evidence="1" id="KW-0175">Coiled coil</keyword>
<protein>
    <recommendedName>
        <fullName evidence="5">UBA domain-containing protein</fullName>
    </recommendedName>
</protein>
<dbReference type="EMBL" id="JH226133">
    <property type="protein sequence ID" value="EHY56907.1"/>
    <property type="molecule type" value="Genomic_DNA"/>
</dbReference>
<dbReference type="Pfam" id="PF14555">
    <property type="entry name" value="UBA_4"/>
    <property type="match status" value="1"/>
</dbReference>
<dbReference type="GO" id="GO:0005634">
    <property type="term" value="C:nucleus"/>
    <property type="evidence" value="ECO:0007669"/>
    <property type="project" value="TreeGrafter"/>
</dbReference>
<feature type="region of interest" description="Disordered" evidence="2">
    <location>
        <begin position="615"/>
        <end position="634"/>
    </location>
</feature>
<dbReference type="OMA" id="WAMTLFN"/>
<feature type="compositionally biased region" description="Polar residues" evidence="2">
    <location>
        <begin position="721"/>
        <end position="737"/>
    </location>
</feature>
<proteinExistence type="predicted"/>
<dbReference type="Gene3D" id="1.10.8.10">
    <property type="entry name" value="DNA helicase RuvA subunit, C-terminal domain"/>
    <property type="match status" value="1"/>
</dbReference>
<evidence type="ECO:0008006" key="5">
    <source>
        <dbReference type="Google" id="ProtNLM"/>
    </source>
</evidence>
<dbReference type="GeneID" id="20309610"/>
<feature type="coiled-coil region" evidence="1">
    <location>
        <begin position="502"/>
        <end position="536"/>
    </location>
</feature>
<feature type="region of interest" description="Disordered" evidence="2">
    <location>
        <begin position="721"/>
        <end position="784"/>
    </location>
</feature>
<name>H6BZ44_EXODN</name>
<dbReference type="eggNOG" id="ENOG502S0Z0">
    <property type="taxonomic scope" value="Eukaryota"/>
</dbReference>
<organism evidence="3 4">
    <name type="scientific">Exophiala dermatitidis (strain ATCC 34100 / CBS 525.76 / NIH/UT8656)</name>
    <name type="common">Black yeast</name>
    <name type="synonym">Wangiella dermatitidis</name>
    <dbReference type="NCBI Taxonomy" id="858893"/>
    <lineage>
        <taxon>Eukaryota</taxon>
        <taxon>Fungi</taxon>
        <taxon>Dikarya</taxon>
        <taxon>Ascomycota</taxon>
        <taxon>Pezizomycotina</taxon>
        <taxon>Eurotiomycetes</taxon>
        <taxon>Chaetothyriomycetidae</taxon>
        <taxon>Chaetothyriales</taxon>
        <taxon>Herpotrichiellaceae</taxon>
        <taxon>Exophiala</taxon>
    </lineage>
</organism>
<dbReference type="STRING" id="858893.H6BZ44"/>
<dbReference type="PANTHER" id="PTHR39597:SF1">
    <property type="entry name" value="UBA DOMAIN-CONTAINING PROTEIN RUP1"/>
    <property type="match status" value="1"/>
</dbReference>